<dbReference type="PANTHER" id="PTHR11963:SF23">
    <property type="entry name" value="CYTOSOL AMINOPEPTIDASE"/>
    <property type="match status" value="1"/>
</dbReference>
<keyword evidence="5" id="KW-0732">Signal</keyword>
<evidence type="ECO:0000259" key="6">
    <source>
        <dbReference type="PROSITE" id="PS00631"/>
    </source>
</evidence>
<dbReference type="EMBL" id="BTCM01000004">
    <property type="protein sequence ID" value="GMK57656.1"/>
    <property type="molecule type" value="Genomic_DNA"/>
</dbReference>
<accession>A0AAD3TVI4</accession>
<evidence type="ECO:0000313" key="7">
    <source>
        <dbReference type="EMBL" id="GMK57656.1"/>
    </source>
</evidence>
<dbReference type="GO" id="GO:0006508">
    <property type="term" value="P:proteolysis"/>
    <property type="evidence" value="ECO:0007669"/>
    <property type="project" value="UniProtKB-KW"/>
</dbReference>
<evidence type="ECO:0000256" key="1">
    <source>
        <dbReference type="ARBA" id="ARBA00009528"/>
    </source>
</evidence>
<dbReference type="AlphaFoldDB" id="A0AAD3TVI4"/>
<dbReference type="InterPro" id="IPR008283">
    <property type="entry name" value="Peptidase_M17_N"/>
</dbReference>
<dbReference type="NCBIfam" id="NF002073">
    <property type="entry name" value="PRK00913.1-2"/>
    <property type="match status" value="1"/>
</dbReference>
<keyword evidence="3" id="KW-0645">Protease</keyword>
<dbReference type="Proteomes" id="UP001222932">
    <property type="component" value="Unassembled WGS sequence"/>
</dbReference>
<name>A0AAD3TVI4_9TREE</name>
<dbReference type="Pfam" id="PF00883">
    <property type="entry name" value="Peptidase_M17"/>
    <property type="match status" value="1"/>
</dbReference>
<dbReference type="SUPFAM" id="SSF53187">
    <property type="entry name" value="Zn-dependent exopeptidases"/>
    <property type="match status" value="1"/>
</dbReference>
<dbReference type="Gene3D" id="3.40.220.10">
    <property type="entry name" value="Leucine Aminopeptidase, subunit E, domain 1"/>
    <property type="match status" value="1"/>
</dbReference>
<dbReference type="SUPFAM" id="SSF52949">
    <property type="entry name" value="Macro domain-like"/>
    <property type="match status" value="1"/>
</dbReference>
<evidence type="ECO:0000256" key="2">
    <source>
        <dbReference type="ARBA" id="ARBA00022438"/>
    </source>
</evidence>
<evidence type="ECO:0000256" key="3">
    <source>
        <dbReference type="ARBA" id="ARBA00022670"/>
    </source>
</evidence>
<dbReference type="PANTHER" id="PTHR11963">
    <property type="entry name" value="LEUCINE AMINOPEPTIDASE-RELATED"/>
    <property type="match status" value="1"/>
</dbReference>
<dbReference type="GO" id="GO:0070006">
    <property type="term" value="F:metalloaminopeptidase activity"/>
    <property type="evidence" value="ECO:0007669"/>
    <property type="project" value="InterPro"/>
</dbReference>
<reference evidence="7" key="1">
    <citation type="journal article" date="2023" name="BMC Genomics">
        <title>Chromosome-level genome assemblies of Cutaneotrichosporon spp. (Trichosporonales, Basidiomycota) reveal imbalanced evolution between nucleotide sequences and chromosome synteny.</title>
        <authorList>
            <person name="Kobayashi Y."/>
            <person name="Kayamori A."/>
            <person name="Aoki K."/>
            <person name="Shiwa Y."/>
            <person name="Matsutani M."/>
            <person name="Fujita N."/>
            <person name="Sugita T."/>
            <person name="Iwasaki W."/>
            <person name="Tanaka N."/>
            <person name="Takashima M."/>
        </authorList>
    </citation>
    <scope>NUCLEOTIDE SEQUENCE</scope>
    <source>
        <strain evidence="7">HIS016</strain>
    </source>
</reference>
<dbReference type="GO" id="GO:0030145">
    <property type="term" value="F:manganese ion binding"/>
    <property type="evidence" value="ECO:0007669"/>
    <property type="project" value="InterPro"/>
</dbReference>
<organism evidence="7 8">
    <name type="scientific">Cutaneotrichosporon spelunceum</name>
    <dbReference type="NCBI Taxonomy" id="1672016"/>
    <lineage>
        <taxon>Eukaryota</taxon>
        <taxon>Fungi</taxon>
        <taxon>Dikarya</taxon>
        <taxon>Basidiomycota</taxon>
        <taxon>Agaricomycotina</taxon>
        <taxon>Tremellomycetes</taxon>
        <taxon>Trichosporonales</taxon>
        <taxon>Trichosporonaceae</taxon>
        <taxon>Cutaneotrichosporon</taxon>
    </lineage>
</organism>
<dbReference type="PRINTS" id="PR00481">
    <property type="entry name" value="LAMNOPPTDASE"/>
</dbReference>
<evidence type="ECO:0000256" key="5">
    <source>
        <dbReference type="SAM" id="SignalP"/>
    </source>
</evidence>
<dbReference type="PROSITE" id="PS00631">
    <property type="entry name" value="CYTOSOL_AP"/>
    <property type="match status" value="1"/>
</dbReference>
<dbReference type="InterPro" id="IPR043472">
    <property type="entry name" value="Macro_dom-like"/>
</dbReference>
<feature type="chain" id="PRO_5041930886" description="Cytosol aminopeptidase domain-containing protein" evidence="5">
    <location>
        <begin position="19"/>
        <end position="533"/>
    </location>
</feature>
<dbReference type="InterPro" id="IPR000819">
    <property type="entry name" value="Peptidase_M17_C"/>
</dbReference>
<keyword evidence="4" id="KW-0378">Hydrolase</keyword>
<dbReference type="Pfam" id="PF02789">
    <property type="entry name" value="Peptidase_M17_N"/>
    <property type="match status" value="1"/>
</dbReference>
<keyword evidence="2" id="KW-0031">Aminopeptidase</keyword>
<dbReference type="InterPro" id="IPR011356">
    <property type="entry name" value="Leucine_aapep/pepB"/>
</dbReference>
<evidence type="ECO:0000256" key="4">
    <source>
        <dbReference type="ARBA" id="ARBA00022801"/>
    </source>
</evidence>
<protein>
    <recommendedName>
        <fullName evidence="6">Cytosol aminopeptidase domain-containing protein</fullName>
    </recommendedName>
</protein>
<dbReference type="Gene3D" id="3.40.630.10">
    <property type="entry name" value="Zn peptidases"/>
    <property type="match status" value="1"/>
</dbReference>
<reference evidence="7" key="2">
    <citation type="submission" date="2023-06" db="EMBL/GenBank/DDBJ databases">
        <authorList>
            <person name="Kobayashi Y."/>
            <person name="Kayamori A."/>
            <person name="Aoki K."/>
            <person name="Shiwa Y."/>
            <person name="Fujita N."/>
            <person name="Sugita T."/>
            <person name="Iwasaki W."/>
            <person name="Tanaka N."/>
            <person name="Takashima M."/>
        </authorList>
    </citation>
    <scope>NUCLEOTIDE SEQUENCE</scope>
    <source>
        <strain evidence="7">HIS016</strain>
    </source>
</reference>
<keyword evidence="8" id="KW-1185">Reference proteome</keyword>
<proteinExistence type="inferred from homology"/>
<evidence type="ECO:0000313" key="8">
    <source>
        <dbReference type="Proteomes" id="UP001222932"/>
    </source>
</evidence>
<sequence length="533" mass="54944">MRIAYFALLATLASQAAAYAPVDERGLAAPVLDVRTPHMDFAPLSPRGTTPPPTMYAAADVDGADAIVIGVQSTDAGPKVLAFGLSAEQIAELEGVLPAAGVSGSAGSVTAFPAHDKYPAKTLILTGVGKTVTPETLRRAAGVALRSAAGTAKVAVMLPTADDETLQAVAEGASLGAYAFNVYKTQGATNPVSEIAIVTTGNADTVKKASVLAQHVKESRNLSNTPANDLYPETMVEHVNKAVEGLSGVSVDVWDVPRLKADGMGGILGVGQGSTRPPRLIKVMYNPKGAKKHVAIVGKGITFDSGGLSLKPSAGMWEMKGDMSGSATALHAVLAAAELGLPTRMTAWLCMAENMPDGGAMRNGDVVKFYNNKTVEIWNTDAEGRVVMADGLAIAATEKPDLLFDIATLTGAAVSALGARTAGLMGDEKAIQAIKDASAVTAEPFQAMPFPEEMFADMVSNTADYRNVGAVSQGGMQKGGIFLSHFAGTAGNWGHLDVAGPAFNDAAAWGFTPVEGTGFALRTFVKVAEQINA</sequence>
<comment type="caution">
    <text evidence="7">The sequence shown here is derived from an EMBL/GenBank/DDBJ whole genome shotgun (WGS) entry which is preliminary data.</text>
</comment>
<gene>
    <name evidence="7" type="ORF">CspeluHIS016_0404900</name>
</gene>
<feature type="domain" description="Cytosol aminopeptidase" evidence="6">
    <location>
        <begin position="379"/>
        <end position="386"/>
    </location>
</feature>
<feature type="signal peptide" evidence="5">
    <location>
        <begin position="1"/>
        <end position="18"/>
    </location>
</feature>
<comment type="similarity">
    <text evidence="1">Belongs to the peptidase M17 family.</text>
</comment>
<dbReference type="CDD" id="cd00433">
    <property type="entry name" value="Peptidase_M17"/>
    <property type="match status" value="1"/>
</dbReference>
<dbReference type="GO" id="GO:0005737">
    <property type="term" value="C:cytoplasm"/>
    <property type="evidence" value="ECO:0007669"/>
    <property type="project" value="InterPro"/>
</dbReference>